<keyword evidence="2" id="KW-0472">Membrane</keyword>
<gene>
    <name evidence="3" type="ORF">A3E15_02015</name>
</gene>
<keyword evidence="2" id="KW-1133">Transmembrane helix</keyword>
<dbReference type="InterPro" id="IPR010321">
    <property type="entry name" value="DUF922"/>
</dbReference>
<dbReference type="Pfam" id="PF06037">
    <property type="entry name" value="DUF922"/>
    <property type="match status" value="1"/>
</dbReference>
<feature type="compositionally biased region" description="Low complexity" evidence="1">
    <location>
        <begin position="70"/>
        <end position="85"/>
    </location>
</feature>
<comment type="caution">
    <text evidence="3">The sequence shown here is derived from an EMBL/GenBank/DDBJ whole genome shotgun (WGS) entry which is preliminary data.</text>
</comment>
<evidence type="ECO:0000256" key="1">
    <source>
        <dbReference type="SAM" id="MobiDB-lite"/>
    </source>
</evidence>
<feature type="compositionally biased region" description="Polar residues" evidence="1">
    <location>
        <begin position="252"/>
        <end position="265"/>
    </location>
</feature>
<feature type="region of interest" description="Disordered" evidence="1">
    <location>
        <begin position="70"/>
        <end position="94"/>
    </location>
</feature>
<evidence type="ECO:0000313" key="4">
    <source>
        <dbReference type="Proteomes" id="UP000177794"/>
    </source>
</evidence>
<keyword evidence="2" id="KW-0812">Transmembrane</keyword>
<accession>A0A1F8AX29</accession>
<protein>
    <recommendedName>
        <fullName evidence="5">DUF922 domain-containing protein</fullName>
    </recommendedName>
</protein>
<dbReference type="AlphaFoldDB" id="A0A1F8AX29"/>
<organism evidence="3 4">
    <name type="scientific">Candidatus Woesebacteria bacterium RIFCSPHIGHO2_12_FULL_42_9</name>
    <dbReference type="NCBI Taxonomy" id="1802511"/>
    <lineage>
        <taxon>Bacteria</taxon>
        <taxon>Candidatus Woeseibacteriota</taxon>
    </lineage>
</organism>
<evidence type="ECO:0000313" key="3">
    <source>
        <dbReference type="EMBL" id="OGM56302.1"/>
    </source>
</evidence>
<reference evidence="3 4" key="1">
    <citation type="journal article" date="2016" name="Nat. Commun.">
        <title>Thousands of microbial genomes shed light on interconnected biogeochemical processes in an aquifer system.</title>
        <authorList>
            <person name="Anantharaman K."/>
            <person name="Brown C.T."/>
            <person name="Hug L.A."/>
            <person name="Sharon I."/>
            <person name="Castelle C.J."/>
            <person name="Probst A.J."/>
            <person name="Thomas B.C."/>
            <person name="Singh A."/>
            <person name="Wilkins M.J."/>
            <person name="Karaoz U."/>
            <person name="Brodie E.L."/>
            <person name="Williams K.H."/>
            <person name="Hubbard S.S."/>
            <person name="Banfield J.F."/>
        </authorList>
    </citation>
    <scope>NUCLEOTIDE SEQUENCE [LARGE SCALE GENOMIC DNA]</scope>
</reference>
<sequence>MKSRGIISTGILLGVVFLLVTINLGAYIALAPLGKLDVGRTSNEENFYAISPTPIPYISEAPIVSLPSPTAKPKAKLTPTPKITPQPSSSSTSYKDGVEVSFKTTYYSIYGETESYLRAEMDAKGHLDESGERYDGYTNWNIAWNYPYSQTSQGCSSGPISVSVSVEMILPKWENFDSGPESLKSKWNTYISSLTLHENGHKDIAYAGGEEIYNTLSSYGSYSSCNELEAQLDQKGESIRDKVDQDSEAYDAQTNHGATQGATFP</sequence>
<evidence type="ECO:0000256" key="2">
    <source>
        <dbReference type="SAM" id="Phobius"/>
    </source>
</evidence>
<feature type="transmembrane region" description="Helical" evidence="2">
    <location>
        <begin position="6"/>
        <end position="30"/>
    </location>
</feature>
<dbReference type="Proteomes" id="UP000177794">
    <property type="component" value="Unassembled WGS sequence"/>
</dbReference>
<feature type="region of interest" description="Disordered" evidence="1">
    <location>
        <begin position="236"/>
        <end position="265"/>
    </location>
</feature>
<name>A0A1F8AX29_9BACT</name>
<evidence type="ECO:0008006" key="5">
    <source>
        <dbReference type="Google" id="ProtNLM"/>
    </source>
</evidence>
<feature type="compositionally biased region" description="Basic and acidic residues" evidence="1">
    <location>
        <begin position="236"/>
        <end position="245"/>
    </location>
</feature>
<proteinExistence type="predicted"/>
<dbReference type="EMBL" id="MGGX01000008">
    <property type="protein sequence ID" value="OGM56302.1"/>
    <property type="molecule type" value="Genomic_DNA"/>
</dbReference>